<organism evidence="1 2">
    <name type="scientific">Euroglyphus maynei</name>
    <name type="common">Mayne's house dust mite</name>
    <dbReference type="NCBI Taxonomy" id="6958"/>
    <lineage>
        <taxon>Eukaryota</taxon>
        <taxon>Metazoa</taxon>
        <taxon>Ecdysozoa</taxon>
        <taxon>Arthropoda</taxon>
        <taxon>Chelicerata</taxon>
        <taxon>Arachnida</taxon>
        <taxon>Acari</taxon>
        <taxon>Acariformes</taxon>
        <taxon>Sarcoptiformes</taxon>
        <taxon>Astigmata</taxon>
        <taxon>Psoroptidia</taxon>
        <taxon>Analgoidea</taxon>
        <taxon>Pyroglyphidae</taxon>
        <taxon>Pyroglyphinae</taxon>
        <taxon>Euroglyphus</taxon>
    </lineage>
</organism>
<comment type="caution">
    <text evidence="1">The sequence shown here is derived from an EMBL/GenBank/DDBJ whole genome shotgun (WGS) entry which is preliminary data.</text>
</comment>
<protein>
    <submittedName>
        <fullName evidence="1">Uncharacterized protein</fullName>
    </submittedName>
</protein>
<dbReference type="Proteomes" id="UP000194236">
    <property type="component" value="Unassembled WGS sequence"/>
</dbReference>
<dbReference type="AlphaFoldDB" id="A0A1Y3BGJ4"/>
<name>A0A1Y3BGJ4_EURMA</name>
<evidence type="ECO:0000313" key="1">
    <source>
        <dbReference type="EMBL" id="OTF78726.1"/>
    </source>
</evidence>
<evidence type="ECO:0000313" key="2">
    <source>
        <dbReference type="Proteomes" id="UP000194236"/>
    </source>
</evidence>
<reference evidence="1 2" key="1">
    <citation type="submission" date="2017-03" db="EMBL/GenBank/DDBJ databases">
        <title>Genome Survey of Euroglyphus maynei.</title>
        <authorList>
            <person name="Arlian L.G."/>
            <person name="Morgan M.S."/>
            <person name="Rider S.D."/>
        </authorList>
    </citation>
    <scope>NUCLEOTIDE SEQUENCE [LARGE SCALE GENOMIC DNA]</scope>
    <source>
        <strain evidence="1">Arlian Lab</strain>
        <tissue evidence="1">Whole body</tissue>
    </source>
</reference>
<proteinExistence type="predicted"/>
<dbReference type="EMBL" id="MUJZ01026566">
    <property type="protein sequence ID" value="OTF78726.1"/>
    <property type="molecule type" value="Genomic_DNA"/>
</dbReference>
<dbReference type="OrthoDB" id="6511150at2759"/>
<keyword evidence="2" id="KW-1185">Reference proteome</keyword>
<sequence length="152" mass="17836">MASVYLVINVWIDFEGQIEAVLKISTLENHFIQYYNRIYRKLEQIFNDTIANIDETFGSNQDRVVQANRNLVEMVRNVILQSKHYTPVELNDHVDHLLEAIFIGVLQQPHNKFPNEYESCLLNTMKDSDILSEARDEMLFRFSRTIDTARIA</sequence>
<accession>A0A1Y3BGJ4</accession>
<gene>
    <name evidence="1" type="ORF">BLA29_003084</name>
</gene>